<name>A0A6V8KBQ9_9ACTN</name>
<dbReference type="Proteomes" id="UP000482800">
    <property type="component" value="Unassembled WGS sequence"/>
</dbReference>
<accession>A0A6V8KBQ9</accession>
<dbReference type="AlphaFoldDB" id="A0A6V8KBQ9"/>
<keyword evidence="1" id="KW-0812">Transmembrane</keyword>
<gene>
    <name evidence="2" type="ORF">Phou_037590</name>
</gene>
<organism evidence="2 3">
    <name type="scientific">Phytohabitans houttuyneae</name>
    <dbReference type="NCBI Taxonomy" id="1076126"/>
    <lineage>
        <taxon>Bacteria</taxon>
        <taxon>Bacillati</taxon>
        <taxon>Actinomycetota</taxon>
        <taxon>Actinomycetes</taxon>
        <taxon>Micromonosporales</taxon>
        <taxon>Micromonosporaceae</taxon>
    </lineage>
</organism>
<protein>
    <submittedName>
        <fullName evidence="2">Uncharacterized protein</fullName>
    </submittedName>
</protein>
<feature type="transmembrane region" description="Helical" evidence="1">
    <location>
        <begin position="50"/>
        <end position="71"/>
    </location>
</feature>
<reference evidence="2 3" key="1">
    <citation type="submission" date="2020-03" db="EMBL/GenBank/DDBJ databases">
        <title>Whole genome shotgun sequence of Phytohabitans houttuyneae NBRC 108639.</title>
        <authorList>
            <person name="Komaki H."/>
            <person name="Tamura T."/>
        </authorList>
    </citation>
    <scope>NUCLEOTIDE SEQUENCE [LARGE SCALE GENOMIC DNA]</scope>
    <source>
        <strain evidence="2 3">NBRC 108639</strain>
    </source>
</reference>
<keyword evidence="1" id="KW-1133">Transmembrane helix</keyword>
<evidence type="ECO:0000313" key="3">
    <source>
        <dbReference type="Proteomes" id="UP000482800"/>
    </source>
</evidence>
<feature type="transmembrane region" description="Helical" evidence="1">
    <location>
        <begin position="127"/>
        <end position="146"/>
    </location>
</feature>
<sequence>MAVSLPDRPAVTTPAAGSARQPYVGLKGLLLVVPVAALLAYGAGGPESSLRILGPLVTFALPAVAMVAFWWEDWPGSSLRPGWSGLVDTIFVAALAVVLAAVGLLVVEGWDPGGVFAGRAFPETMPLGAAGFVAMLQLTLVTEGWPLRRYNRFAAGLAALALSWAVALAVYATGVHRRPWFGAFLILVGVWQVWWFVVWRGWPLTGIHAKAVRLVAGNAVVLCGAALTWLLVGEVGGVEPGVVGAVGGSFVAAGLVVAMLFEGWLTSYPAALAMTAAVTVAIYALVTLAAGVATWTRAEPEAWVAHATLNAIGVSVILHVAIGRRFPFGDTA</sequence>
<feature type="transmembrane region" description="Helical" evidence="1">
    <location>
        <begin position="153"/>
        <end position="174"/>
    </location>
</feature>
<feature type="transmembrane region" description="Helical" evidence="1">
    <location>
        <begin position="211"/>
        <end position="232"/>
    </location>
</feature>
<feature type="transmembrane region" description="Helical" evidence="1">
    <location>
        <begin position="244"/>
        <end position="265"/>
    </location>
</feature>
<keyword evidence="3" id="KW-1185">Reference proteome</keyword>
<keyword evidence="1" id="KW-0472">Membrane</keyword>
<comment type="caution">
    <text evidence="2">The sequence shown here is derived from an EMBL/GenBank/DDBJ whole genome shotgun (WGS) entry which is preliminary data.</text>
</comment>
<feature type="transmembrane region" description="Helical" evidence="1">
    <location>
        <begin position="272"/>
        <end position="296"/>
    </location>
</feature>
<feature type="transmembrane region" description="Helical" evidence="1">
    <location>
        <begin position="83"/>
        <end position="107"/>
    </location>
</feature>
<feature type="transmembrane region" description="Helical" evidence="1">
    <location>
        <begin position="24"/>
        <end position="44"/>
    </location>
</feature>
<evidence type="ECO:0000313" key="2">
    <source>
        <dbReference type="EMBL" id="GFJ79579.1"/>
    </source>
</evidence>
<feature type="transmembrane region" description="Helical" evidence="1">
    <location>
        <begin position="302"/>
        <end position="322"/>
    </location>
</feature>
<evidence type="ECO:0000256" key="1">
    <source>
        <dbReference type="SAM" id="Phobius"/>
    </source>
</evidence>
<dbReference type="RefSeq" id="WP_173057096.1">
    <property type="nucleotide sequence ID" value="NZ_BAABGO010000001.1"/>
</dbReference>
<feature type="transmembrane region" description="Helical" evidence="1">
    <location>
        <begin position="180"/>
        <end position="199"/>
    </location>
</feature>
<reference evidence="2 3" key="2">
    <citation type="submission" date="2020-03" db="EMBL/GenBank/DDBJ databases">
        <authorList>
            <person name="Ichikawa N."/>
            <person name="Kimura A."/>
            <person name="Kitahashi Y."/>
            <person name="Uohara A."/>
        </authorList>
    </citation>
    <scope>NUCLEOTIDE SEQUENCE [LARGE SCALE GENOMIC DNA]</scope>
    <source>
        <strain evidence="2 3">NBRC 108639</strain>
    </source>
</reference>
<dbReference type="EMBL" id="BLPF01000001">
    <property type="protein sequence ID" value="GFJ79579.1"/>
    <property type="molecule type" value="Genomic_DNA"/>
</dbReference>
<proteinExistence type="predicted"/>